<protein>
    <submittedName>
        <fullName evidence="6">Type-1 restriction enzyme EcoKI specificity protein</fullName>
    </submittedName>
</protein>
<keyword evidence="4" id="KW-0175">Coiled coil</keyword>
<keyword evidence="2" id="KW-0680">Restriction system</keyword>
<dbReference type="RefSeq" id="WP_222847074.1">
    <property type="nucleotide sequence ID" value="NZ_CAAHFG010000001.1"/>
</dbReference>
<dbReference type="Proteomes" id="UP000366872">
    <property type="component" value="Unassembled WGS sequence"/>
</dbReference>
<reference evidence="6 7" key="1">
    <citation type="submission" date="2019-04" db="EMBL/GenBank/DDBJ databases">
        <authorList>
            <person name="Van Vliet M D."/>
        </authorList>
    </citation>
    <scope>NUCLEOTIDE SEQUENCE [LARGE SCALE GENOMIC DNA]</scope>
    <source>
        <strain evidence="6 7">F1</strain>
    </source>
</reference>
<keyword evidence="7" id="KW-1185">Reference proteome</keyword>
<dbReference type="GO" id="GO:0003677">
    <property type="term" value="F:DNA binding"/>
    <property type="evidence" value="ECO:0007669"/>
    <property type="project" value="UniProtKB-KW"/>
</dbReference>
<evidence type="ECO:0000256" key="1">
    <source>
        <dbReference type="ARBA" id="ARBA00010923"/>
    </source>
</evidence>
<dbReference type="InterPro" id="IPR000055">
    <property type="entry name" value="Restrct_endonuc_typeI_TRD"/>
</dbReference>
<evidence type="ECO:0000313" key="7">
    <source>
        <dbReference type="Proteomes" id="UP000366872"/>
    </source>
</evidence>
<dbReference type="SUPFAM" id="SSF116734">
    <property type="entry name" value="DNA methylase specificity domain"/>
    <property type="match status" value="2"/>
</dbReference>
<proteinExistence type="inferred from homology"/>
<dbReference type="AlphaFoldDB" id="A0A6C2TYF1"/>
<dbReference type="PANTHER" id="PTHR30408">
    <property type="entry name" value="TYPE-1 RESTRICTION ENZYME ECOKI SPECIFICITY PROTEIN"/>
    <property type="match status" value="1"/>
</dbReference>
<evidence type="ECO:0000259" key="5">
    <source>
        <dbReference type="Pfam" id="PF01420"/>
    </source>
</evidence>
<dbReference type="GO" id="GO:0009307">
    <property type="term" value="P:DNA restriction-modification system"/>
    <property type="evidence" value="ECO:0007669"/>
    <property type="project" value="UniProtKB-KW"/>
</dbReference>
<evidence type="ECO:0000313" key="6">
    <source>
        <dbReference type="EMBL" id="VGO12710.1"/>
    </source>
</evidence>
<evidence type="ECO:0000256" key="2">
    <source>
        <dbReference type="ARBA" id="ARBA00022747"/>
    </source>
</evidence>
<dbReference type="InterPro" id="IPR044946">
    <property type="entry name" value="Restrct_endonuc_typeI_TRD_sf"/>
</dbReference>
<dbReference type="EMBL" id="CAAHFG010000001">
    <property type="protein sequence ID" value="VGO12710.1"/>
    <property type="molecule type" value="Genomic_DNA"/>
</dbReference>
<evidence type="ECO:0000256" key="3">
    <source>
        <dbReference type="ARBA" id="ARBA00023125"/>
    </source>
</evidence>
<accession>A0A6C2TYF1</accession>
<dbReference type="InterPro" id="IPR052021">
    <property type="entry name" value="Type-I_RS_S_subunit"/>
</dbReference>
<name>A0A6C2TYF1_PONDE</name>
<sequence>MSSNGWKKGRMKDCIAGLESGVSVNGLDRTPEANEAAVLKVSAVTYGYFDEFAAKPISGKELTRANCTPKKDSIIISRASGSPKHVGASAYVPADYPNRFLSDKLWQVTANDLACPQWLFALVSSPRMRAKMLMFATGTNIKNITKSEFLEIKISIPPLEEQKAIADVLSTWDRAISTTERLIQAKEKKLDAYGRSLFDRNQNGKYPGWELIKLADVLDEHGDKSAGKEEVFSVSVHKGLVNQIEHLGRSFSAAKTDHYNRVHHGDIVYTKSPTGDFPWGIVKQSYTPEDVIVSPLYGVFTPQTHDLGIVLDFYFSSPTRATNYLFPIVQKGAKNTIAITNKTFLSKKLHLPTDKSEQKKVAEYVVTARKEIDLLKKLAAKYKAQKRGLMQKLLTGTWRVNIEEAVK</sequence>
<dbReference type="Gene3D" id="3.90.220.20">
    <property type="entry name" value="DNA methylase specificity domains"/>
    <property type="match status" value="2"/>
</dbReference>
<dbReference type="PANTHER" id="PTHR30408:SF13">
    <property type="entry name" value="TYPE I RESTRICTION ENZYME HINDI SPECIFICITY SUBUNIT"/>
    <property type="match status" value="1"/>
</dbReference>
<gene>
    <name evidence="6" type="primary">hsdS_1</name>
    <name evidence="6" type="ORF">PDESU_01264</name>
</gene>
<keyword evidence="3" id="KW-0238">DNA-binding</keyword>
<dbReference type="Pfam" id="PF01420">
    <property type="entry name" value="Methylase_S"/>
    <property type="match status" value="1"/>
</dbReference>
<organism evidence="6 7">
    <name type="scientific">Pontiella desulfatans</name>
    <dbReference type="NCBI Taxonomy" id="2750659"/>
    <lineage>
        <taxon>Bacteria</taxon>
        <taxon>Pseudomonadati</taxon>
        <taxon>Kiritimatiellota</taxon>
        <taxon>Kiritimatiellia</taxon>
        <taxon>Kiritimatiellales</taxon>
        <taxon>Pontiellaceae</taxon>
        <taxon>Pontiella</taxon>
    </lineage>
</organism>
<feature type="domain" description="Type I restriction modification DNA specificity" evidence="5">
    <location>
        <begin position="66"/>
        <end position="184"/>
    </location>
</feature>
<feature type="coiled-coil region" evidence="4">
    <location>
        <begin position="365"/>
        <end position="392"/>
    </location>
</feature>
<evidence type="ECO:0000256" key="4">
    <source>
        <dbReference type="SAM" id="Coils"/>
    </source>
</evidence>
<comment type="similarity">
    <text evidence="1">Belongs to the type-I restriction system S methylase family.</text>
</comment>